<evidence type="ECO:0000256" key="1">
    <source>
        <dbReference type="ARBA" id="ARBA00004370"/>
    </source>
</evidence>
<evidence type="ECO:0000259" key="5">
    <source>
        <dbReference type="Pfam" id="PF01094"/>
    </source>
</evidence>
<organism evidence="6 7">
    <name type="scientific">Blyttiomyces helicus</name>
    <dbReference type="NCBI Taxonomy" id="388810"/>
    <lineage>
        <taxon>Eukaryota</taxon>
        <taxon>Fungi</taxon>
        <taxon>Fungi incertae sedis</taxon>
        <taxon>Chytridiomycota</taxon>
        <taxon>Chytridiomycota incertae sedis</taxon>
        <taxon>Chytridiomycetes</taxon>
        <taxon>Chytridiomycetes incertae sedis</taxon>
        <taxon>Blyttiomyces</taxon>
    </lineage>
</organism>
<reference evidence="7" key="1">
    <citation type="journal article" date="2018" name="Nat. Microbiol.">
        <title>Leveraging single-cell genomics to expand the fungal tree of life.</title>
        <authorList>
            <person name="Ahrendt S.R."/>
            <person name="Quandt C.A."/>
            <person name="Ciobanu D."/>
            <person name="Clum A."/>
            <person name="Salamov A."/>
            <person name="Andreopoulos B."/>
            <person name="Cheng J.F."/>
            <person name="Woyke T."/>
            <person name="Pelin A."/>
            <person name="Henrissat B."/>
            <person name="Reynolds N.K."/>
            <person name="Benny G.L."/>
            <person name="Smith M.E."/>
            <person name="James T.Y."/>
            <person name="Grigoriev I.V."/>
        </authorList>
    </citation>
    <scope>NUCLEOTIDE SEQUENCE [LARGE SCALE GENOMIC DNA]</scope>
</reference>
<keyword evidence="3" id="KW-1133">Transmembrane helix</keyword>
<proteinExistence type="predicted"/>
<sequence>MFHVMLLQYWRHVVVIGSITTYGSNLAAAIISKAPDYFITVLNSTVVDVSHPANITAAVETAITSGARIFVFCGYDSEFLTVLAEGARQGIVGDAYAWITDDGSVTVYADGVTTADAQNLK</sequence>
<comment type="subcellular location">
    <subcellularLocation>
        <location evidence="1">Membrane</location>
    </subcellularLocation>
</comment>
<dbReference type="EMBL" id="ML001298">
    <property type="protein sequence ID" value="RKO83386.1"/>
    <property type="molecule type" value="Genomic_DNA"/>
</dbReference>
<dbReference type="InterPro" id="IPR001828">
    <property type="entry name" value="ANF_lig-bd_rcpt"/>
</dbReference>
<keyword evidence="7" id="KW-1185">Reference proteome</keyword>
<gene>
    <name evidence="6" type="ORF">BDK51DRAFT_30079</name>
</gene>
<evidence type="ECO:0000256" key="3">
    <source>
        <dbReference type="ARBA" id="ARBA00022989"/>
    </source>
</evidence>
<dbReference type="AlphaFoldDB" id="A0A4P9W045"/>
<evidence type="ECO:0000256" key="4">
    <source>
        <dbReference type="ARBA" id="ARBA00023136"/>
    </source>
</evidence>
<evidence type="ECO:0000313" key="7">
    <source>
        <dbReference type="Proteomes" id="UP000269721"/>
    </source>
</evidence>
<name>A0A4P9W045_9FUNG</name>
<dbReference type="SUPFAM" id="SSF53822">
    <property type="entry name" value="Periplasmic binding protein-like I"/>
    <property type="match status" value="1"/>
</dbReference>
<accession>A0A4P9W045</accession>
<protein>
    <recommendedName>
        <fullName evidence="5">Receptor ligand binding region domain-containing protein</fullName>
    </recommendedName>
</protein>
<evidence type="ECO:0000313" key="6">
    <source>
        <dbReference type="EMBL" id="RKO83386.1"/>
    </source>
</evidence>
<dbReference type="Gene3D" id="3.40.50.2300">
    <property type="match status" value="1"/>
</dbReference>
<dbReference type="InterPro" id="IPR028082">
    <property type="entry name" value="Peripla_BP_I"/>
</dbReference>
<dbReference type="Pfam" id="PF01094">
    <property type="entry name" value="ANF_receptor"/>
    <property type="match status" value="1"/>
</dbReference>
<keyword evidence="4" id="KW-0472">Membrane</keyword>
<evidence type="ECO:0000256" key="2">
    <source>
        <dbReference type="ARBA" id="ARBA00022692"/>
    </source>
</evidence>
<feature type="non-terminal residue" evidence="6">
    <location>
        <position position="121"/>
    </location>
</feature>
<dbReference type="OrthoDB" id="5597995at2759"/>
<keyword evidence="2" id="KW-0812">Transmembrane</keyword>
<dbReference type="GO" id="GO:0016020">
    <property type="term" value="C:membrane"/>
    <property type="evidence" value="ECO:0007669"/>
    <property type="project" value="UniProtKB-SubCell"/>
</dbReference>
<feature type="domain" description="Receptor ligand binding region" evidence="5">
    <location>
        <begin position="9"/>
        <end position="105"/>
    </location>
</feature>
<dbReference type="Proteomes" id="UP000269721">
    <property type="component" value="Unassembled WGS sequence"/>
</dbReference>